<sequence>MYELEYEFEYWVNLLKEDDVDIEYDVMLQKPITVYCSGCQEDIVVSEQELRIEMWDTDVESLSCKWCSGLMKDVRPMFILLEEKCKKLDYEVLAGKRNPRTWDYSLKSSWDASDRFKVKVPFNNGFIFGVVVLSALNRDMSEFATVLREKPVVDYTIHFFENEIDADTTYETLQV</sequence>
<organism evidence="1">
    <name type="scientific">viral metagenome</name>
    <dbReference type="NCBI Taxonomy" id="1070528"/>
    <lineage>
        <taxon>unclassified sequences</taxon>
        <taxon>metagenomes</taxon>
        <taxon>organismal metagenomes</taxon>
    </lineage>
</organism>
<accession>A0A6C0AT27</accession>
<reference evidence="1" key="1">
    <citation type="journal article" date="2020" name="Nature">
        <title>Giant virus diversity and host interactions through global metagenomics.</title>
        <authorList>
            <person name="Schulz F."/>
            <person name="Roux S."/>
            <person name="Paez-Espino D."/>
            <person name="Jungbluth S."/>
            <person name="Walsh D.A."/>
            <person name="Denef V.J."/>
            <person name="McMahon K.D."/>
            <person name="Konstantinidis K.T."/>
            <person name="Eloe-Fadrosh E.A."/>
            <person name="Kyrpides N.C."/>
            <person name="Woyke T."/>
        </authorList>
    </citation>
    <scope>NUCLEOTIDE SEQUENCE</scope>
    <source>
        <strain evidence="1">GVMAG-S-ERX555943-30</strain>
    </source>
</reference>
<proteinExistence type="predicted"/>
<protein>
    <submittedName>
        <fullName evidence="1">Uncharacterized protein</fullName>
    </submittedName>
</protein>
<dbReference type="EMBL" id="MN738749">
    <property type="protein sequence ID" value="QHS83077.1"/>
    <property type="molecule type" value="Genomic_DNA"/>
</dbReference>
<evidence type="ECO:0000313" key="1">
    <source>
        <dbReference type="EMBL" id="QHS83077.1"/>
    </source>
</evidence>
<dbReference type="AlphaFoldDB" id="A0A6C0AT27"/>
<name>A0A6C0AT27_9ZZZZ</name>